<protein>
    <recommendedName>
        <fullName evidence="7">Pentatricopeptide repeat-containing protein</fullName>
    </recommendedName>
</protein>
<feature type="repeat" description="PPR" evidence="3">
    <location>
        <begin position="401"/>
        <end position="435"/>
    </location>
</feature>
<sequence length="678" mass="77568">MLRCLRPSGWRHHASIQVKEPPSTWMVPSSKYPLHPSGWRHGANTSVQVDGDTMPRHQVDGASIQVMDLEAPCLHPSNGGMVCLHPSGWMPPLLGWRHGDVSGGVPARALRNCVKFEHTASYINQHIQFPSQNATTITSTHLFKAPHLMLSVSNFPITRPFSTNNDHESSSDTEYEFERQANGEKLGDCKGITEPDSFGDLETIMEILRAGSVQEKSKNLEKCCVIVTPAMASNVLSRVRNDWETAFTFFLWAGKQPEYTHSVREYHSMISILGKFRKFDTASALINDMRAASLLTPQTLLIMIRKYAAVHDVGKAISTFYALRRFKFEIGMEEFQSLLSALCRYKNVKDAEHLLFCNKSSFPLNTKSFNIILNGWCNVVGDLREGKRIWMEMEKRGIMCDVYSYSSIMSCYSKAGNLNAVLRHFDKMKALKIEPDRKVYNAVIHALAKGRLVKEARSLMKTMEEKGINSDTITYNSLIKPLCKARLCDEAKEVFDEMIERGLSPSTRTYHAFFRILRTGEEVFQLLERMHMDCHPSHDTYIMLIRKFCRWRQLDNVFKLWTEMSKNGLEPDRSSYIVLIHGLFLNGKLEEAYKYYIEMKEKHLLTEPKIDEMLQAWLQGKADAGHHVTESTHSQSNCSEFGPNAKVKSKTNDRDLDFRRQPETKSITRERGFSFCDN</sequence>
<feature type="repeat" description="PPR" evidence="3">
    <location>
        <begin position="365"/>
        <end position="400"/>
    </location>
</feature>
<organism evidence="5 6">
    <name type="scientific">Fraxinus pennsylvanica</name>
    <dbReference type="NCBI Taxonomy" id="56036"/>
    <lineage>
        <taxon>Eukaryota</taxon>
        <taxon>Viridiplantae</taxon>
        <taxon>Streptophyta</taxon>
        <taxon>Embryophyta</taxon>
        <taxon>Tracheophyta</taxon>
        <taxon>Spermatophyta</taxon>
        <taxon>Magnoliopsida</taxon>
        <taxon>eudicotyledons</taxon>
        <taxon>Gunneridae</taxon>
        <taxon>Pentapetalae</taxon>
        <taxon>asterids</taxon>
        <taxon>lamiids</taxon>
        <taxon>Lamiales</taxon>
        <taxon>Oleaceae</taxon>
        <taxon>Oleeae</taxon>
        <taxon>Fraxinus</taxon>
    </lineage>
</organism>
<evidence type="ECO:0000256" key="3">
    <source>
        <dbReference type="PROSITE-ProRule" id="PRU00708"/>
    </source>
</evidence>
<feature type="compositionally biased region" description="Basic and acidic residues" evidence="4">
    <location>
        <begin position="650"/>
        <end position="663"/>
    </location>
</feature>
<dbReference type="Pfam" id="PF13041">
    <property type="entry name" value="PPR_2"/>
    <property type="match status" value="3"/>
</dbReference>
<dbReference type="PANTHER" id="PTHR47939">
    <property type="entry name" value="MEMBRANE-ASSOCIATED SALT-INDUCIBLE PROTEIN-LIKE"/>
    <property type="match status" value="1"/>
</dbReference>
<dbReference type="PANTHER" id="PTHR47939:SF5">
    <property type="entry name" value="PENTACOTRIPEPTIDE-REPEAT REGION OF PRORP DOMAIN-CONTAINING PROTEIN"/>
    <property type="match status" value="1"/>
</dbReference>
<dbReference type="InterPro" id="IPR050667">
    <property type="entry name" value="PPR-containing_protein"/>
</dbReference>
<dbReference type="Pfam" id="PF01535">
    <property type="entry name" value="PPR"/>
    <property type="match status" value="1"/>
</dbReference>
<feature type="repeat" description="PPR" evidence="3">
    <location>
        <begin position="537"/>
        <end position="571"/>
    </location>
</feature>
<comment type="similarity">
    <text evidence="1">Belongs to the PPR family. P subfamily.</text>
</comment>
<gene>
    <name evidence="5" type="ORF">FPE_LOCUS14375</name>
</gene>
<keyword evidence="2" id="KW-0677">Repeat</keyword>
<evidence type="ECO:0000313" key="5">
    <source>
        <dbReference type="EMBL" id="CAI9766945.1"/>
    </source>
</evidence>
<name>A0AAD2DXH9_9LAMI</name>
<feature type="repeat" description="PPR" evidence="3">
    <location>
        <begin position="436"/>
        <end position="470"/>
    </location>
</feature>
<feature type="repeat" description="PPR" evidence="3">
    <location>
        <begin position="572"/>
        <end position="606"/>
    </location>
</feature>
<keyword evidence="6" id="KW-1185">Reference proteome</keyword>
<dbReference type="EMBL" id="OU503043">
    <property type="protein sequence ID" value="CAI9766945.1"/>
    <property type="molecule type" value="Genomic_DNA"/>
</dbReference>
<dbReference type="Gene3D" id="1.25.40.10">
    <property type="entry name" value="Tetratricopeptide repeat domain"/>
    <property type="match status" value="4"/>
</dbReference>
<evidence type="ECO:0000256" key="2">
    <source>
        <dbReference type="ARBA" id="ARBA00022737"/>
    </source>
</evidence>
<dbReference type="AlphaFoldDB" id="A0AAD2DXH9"/>
<evidence type="ECO:0000256" key="4">
    <source>
        <dbReference type="SAM" id="MobiDB-lite"/>
    </source>
</evidence>
<evidence type="ECO:0008006" key="7">
    <source>
        <dbReference type="Google" id="ProtNLM"/>
    </source>
</evidence>
<proteinExistence type="inferred from homology"/>
<evidence type="ECO:0000256" key="1">
    <source>
        <dbReference type="ARBA" id="ARBA00007626"/>
    </source>
</evidence>
<dbReference type="PROSITE" id="PS51375">
    <property type="entry name" value="PPR"/>
    <property type="match status" value="6"/>
</dbReference>
<dbReference type="InterPro" id="IPR011990">
    <property type="entry name" value="TPR-like_helical_dom_sf"/>
</dbReference>
<feature type="region of interest" description="Disordered" evidence="4">
    <location>
        <begin position="628"/>
        <end position="663"/>
    </location>
</feature>
<feature type="repeat" description="PPR" evidence="3">
    <location>
        <begin position="471"/>
        <end position="505"/>
    </location>
</feature>
<dbReference type="NCBIfam" id="TIGR00756">
    <property type="entry name" value="PPR"/>
    <property type="match status" value="5"/>
</dbReference>
<reference evidence="5" key="1">
    <citation type="submission" date="2023-05" db="EMBL/GenBank/DDBJ databases">
        <authorList>
            <person name="Huff M."/>
        </authorList>
    </citation>
    <scope>NUCLEOTIDE SEQUENCE</scope>
</reference>
<accession>A0AAD2DXH9</accession>
<evidence type="ECO:0000313" key="6">
    <source>
        <dbReference type="Proteomes" id="UP000834106"/>
    </source>
</evidence>
<dbReference type="InterPro" id="IPR002885">
    <property type="entry name" value="PPR_rpt"/>
</dbReference>
<dbReference type="Proteomes" id="UP000834106">
    <property type="component" value="Chromosome 8"/>
</dbReference>